<dbReference type="KEGG" id="bgh:BDBG_00836"/>
<feature type="compositionally biased region" description="Polar residues" evidence="1">
    <location>
        <begin position="135"/>
        <end position="148"/>
    </location>
</feature>
<dbReference type="GeneID" id="8508153"/>
<evidence type="ECO:0000256" key="1">
    <source>
        <dbReference type="SAM" id="MobiDB-lite"/>
    </source>
</evidence>
<evidence type="ECO:0008006" key="4">
    <source>
        <dbReference type="Google" id="ProtNLM"/>
    </source>
</evidence>
<gene>
    <name evidence="2" type="ORF">BDBG_00836</name>
</gene>
<dbReference type="RefSeq" id="XP_002629590.2">
    <property type="nucleotide sequence ID" value="XM_002629544.2"/>
</dbReference>
<organism evidence="2 3">
    <name type="scientific">Blastomyces gilchristii (strain SLH14081)</name>
    <name type="common">Blastomyces dermatitidis</name>
    <dbReference type="NCBI Taxonomy" id="559298"/>
    <lineage>
        <taxon>Eukaryota</taxon>
        <taxon>Fungi</taxon>
        <taxon>Dikarya</taxon>
        <taxon>Ascomycota</taxon>
        <taxon>Pezizomycotina</taxon>
        <taxon>Eurotiomycetes</taxon>
        <taxon>Eurotiomycetidae</taxon>
        <taxon>Onygenales</taxon>
        <taxon>Ajellomycetaceae</taxon>
        <taxon>Blastomyces</taxon>
    </lineage>
</organism>
<reference evidence="3" key="1">
    <citation type="journal article" date="2015" name="PLoS Genet.">
        <title>The dynamic genome and transcriptome of the human fungal pathogen Blastomyces and close relative Emmonsia.</title>
        <authorList>
            <person name="Munoz J.F."/>
            <person name="Gauthier G.M."/>
            <person name="Desjardins C.A."/>
            <person name="Gallo J.E."/>
            <person name="Holder J."/>
            <person name="Sullivan T.D."/>
            <person name="Marty A.J."/>
            <person name="Carmen J.C."/>
            <person name="Chen Z."/>
            <person name="Ding L."/>
            <person name="Gujja S."/>
            <person name="Magrini V."/>
            <person name="Misas E."/>
            <person name="Mitreva M."/>
            <person name="Priest M."/>
            <person name="Saif S."/>
            <person name="Whiston E.A."/>
            <person name="Young S."/>
            <person name="Zeng Q."/>
            <person name="Goldman W.E."/>
            <person name="Mardis E.R."/>
            <person name="Taylor J.W."/>
            <person name="McEwen J.G."/>
            <person name="Clay O.K."/>
            <person name="Klein B.S."/>
            <person name="Cuomo C.A."/>
        </authorList>
    </citation>
    <scope>NUCLEOTIDE SEQUENCE [LARGE SCALE GENOMIC DNA]</scope>
    <source>
        <strain evidence="3">SLH14081</strain>
    </source>
</reference>
<feature type="compositionally biased region" description="Basic residues" evidence="1">
    <location>
        <begin position="210"/>
        <end position="220"/>
    </location>
</feature>
<feature type="compositionally biased region" description="Basic residues" evidence="1">
    <location>
        <begin position="265"/>
        <end position="282"/>
    </location>
</feature>
<evidence type="ECO:0000313" key="2">
    <source>
        <dbReference type="EMBL" id="OAT04240.1"/>
    </source>
</evidence>
<evidence type="ECO:0000313" key="3">
    <source>
        <dbReference type="Proteomes" id="UP000002038"/>
    </source>
</evidence>
<feature type="compositionally biased region" description="Basic and acidic residues" evidence="1">
    <location>
        <begin position="73"/>
        <end position="83"/>
    </location>
</feature>
<accession>A0A179U8T1</accession>
<dbReference type="PANTHER" id="PTHR40644">
    <property type="entry name" value="UPF0653 PROTEIN C607.02C"/>
    <property type="match status" value="1"/>
</dbReference>
<sequence>MILLNFNEVETAIYCGEEGHQTTMPHKHKRRRKDDSEHFDLPPTKIAKPLPAKSRDADNKESSNNKKRKSKKSAQDAFKDDTPKAFLRMMNQFQKATSGTGPRTRPSIEDDGTKPSKKRRRGEQEGGSSIAKETGMTSKGVGNSTKSNSVPQPPVPPPPLSTIPKILPGERMADFSARVNQALPLSGISRKSGSSSISKDPALKNLREHRQTKHERRLLRLQRGWREEEARIREREEAEREEREAEEEEVNEQWKAWEAEAGLTKKTKTSKNKKKKKKKKSGKSSGASGGDGSDANAVTDNDDDDDPWAKLNRKAKAMQPANPLEVVQAPPEQLTKPKEKFKVRGMGGARVNVANVPSAAGSLRAREELAEQRQSIVDEYRRIMAEKRRG</sequence>
<dbReference type="EMBL" id="GG657448">
    <property type="protein sequence ID" value="OAT04240.1"/>
    <property type="molecule type" value="Genomic_DNA"/>
</dbReference>
<dbReference type="OrthoDB" id="412781at2759"/>
<dbReference type="PANTHER" id="PTHR40644:SF1">
    <property type="entry name" value="UPF0653 PROTEIN C607.02C"/>
    <property type="match status" value="1"/>
</dbReference>
<dbReference type="AlphaFoldDB" id="A0A179U8T1"/>
<feature type="compositionally biased region" description="Low complexity" evidence="1">
    <location>
        <begin position="186"/>
        <end position="199"/>
    </location>
</feature>
<protein>
    <recommendedName>
        <fullName evidence="4">Urease accessory protein UreD</fullName>
    </recommendedName>
</protein>
<feature type="compositionally biased region" description="Basic and acidic residues" evidence="1">
    <location>
        <begin position="53"/>
        <end position="64"/>
    </location>
</feature>
<keyword evidence="3" id="KW-1185">Reference proteome</keyword>
<feature type="compositionally biased region" description="Pro residues" evidence="1">
    <location>
        <begin position="151"/>
        <end position="161"/>
    </location>
</feature>
<dbReference type="VEuPathDB" id="FungiDB:BDBG_00836"/>
<name>A0A179U8T1_BLAGS</name>
<proteinExistence type="predicted"/>
<feature type="compositionally biased region" description="Basic and acidic residues" evidence="1">
    <location>
        <begin position="224"/>
        <end position="243"/>
    </location>
</feature>
<feature type="region of interest" description="Disordered" evidence="1">
    <location>
        <begin position="185"/>
        <end position="337"/>
    </location>
</feature>
<feature type="compositionally biased region" description="Polar residues" evidence="1">
    <location>
        <begin position="91"/>
        <end position="101"/>
    </location>
</feature>
<dbReference type="Proteomes" id="UP000002038">
    <property type="component" value="Unassembled WGS sequence"/>
</dbReference>
<feature type="region of interest" description="Disordered" evidence="1">
    <location>
        <begin position="20"/>
        <end position="169"/>
    </location>
</feature>